<accession>A0A645CCV9</accession>
<gene>
    <name evidence="1" type="ORF">SDC9_121701</name>
</gene>
<dbReference type="AlphaFoldDB" id="A0A645CCV9"/>
<reference evidence="1" key="1">
    <citation type="submission" date="2019-08" db="EMBL/GenBank/DDBJ databases">
        <authorList>
            <person name="Kucharzyk K."/>
            <person name="Murdoch R.W."/>
            <person name="Higgins S."/>
            <person name="Loffler F."/>
        </authorList>
    </citation>
    <scope>NUCLEOTIDE SEQUENCE</scope>
</reference>
<comment type="caution">
    <text evidence="1">The sequence shown here is derived from an EMBL/GenBank/DDBJ whole genome shotgun (WGS) entry which is preliminary data.</text>
</comment>
<organism evidence="1">
    <name type="scientific">bioreactor metagenome</name>
    <dbReference type="NCBI Taxonomy" id="1076179"/>
    <lineage>
        <taxon>unclassified sequences</taxon>
        <taxon>metagenomes</taxon>
        <taxon>ecological metagenomes</taxon>
    </lineage>
</organism>
<proteinExistence type="predicted"/>
<dbReference type="EMBL" id="VSSQ01026151">
    <property type="protein sequence ID" value="MPM74712.1"/>
    <property type="molecule type" value="Genomic_DNA"/>
</dbReference>
<evidence type="ECO:0000313" key="1">
    <source>
        <dbReference type="EMBL" id="MPM74712.1"/>
    </source>
</evidence>
<protein>
    <submittedName>
        <fullName evidence="1">Uncharacterized protein</fullName>
    </submittedName>
</protein>
<sequence>MFGGYKYGFRVKEAEAVYEIYVDKNMKPIDKEDKYIVKKVEEHKLGLETLFLKANEMWELE</sequence>
<name>A0A645CCV9_9ZZZZ</name>